<dbReference type="RefSeq" id="WP_188706896.1">
    <property type="nucleotide sequence ID" value="NZ_BMIG01000002.1"/>
</dbReference>
<keyword evidence="1" id="KW-1133">Transmembrane helix</keyword>
<evidence type="ECO:0000313" key="3">
    <source>
        <dbReference type="Proteomes" id="UP000620596"/>
    </source>
</evidence>
<protein>
    <submittedName>
        <fullName evidence="2">Uncharacterized protein</fullName>
    </submittedName>
</protein>
<sequence>MAIGWLAVLQMVPWSDVIKNAPRVADGAKKLWHTVAKKPSLVPPADTVISVQQSPEGQAIAALRAHVLALESATHDLHEQMLASSELIKALAEQNTQLIRRAETNRIRLLALAGLTALVAVIAVVALTLALAR</sequence>
<dbReference type="Proteomes" id="UP000620596">
    <property type="component" value="Unassembled WGS sequence"/>
</dbReference>
<feature type="transmembrane region" description="Helical" evidence="1">
    <location>
        <begin position="109"/>
        <end position="132"/>
    </location>
</feature>
<keyword evidence="1" id="KW-0472">Membrane</keyword>
<comment type="caution">
    <text evidence="2">The sequence shown here is derived from an EMBL/GenBank/DDBJ whole genome shotgun (WGS) entry which is preliminary data.</text>
</comment>
<evidence type="ECO:0000313" key="2">
    <source>
        <dbReference type="EMBL" id="GGA89939.1"/>
    </source>
</evidence>
<evidence type="ECO:0000256" key="1">
    <source>
        <dbReference type="SAM" id="Phobius"/>
    </source>
</evidence>
<keyword evidence="3" id="KW-1185">Reference proteome</keyword>
<name>A0A916WE61_9BURK</name>
<accession>A0A916WE61</accession>
<reference evidence="2" key="2">
    <citation type="submission" date="2020-09" db="EMBL/GenBank/DDBJ databases">
        <authorList>
            <person name="Sun Q."/>
            <person name="Zhou Y."/>
        </authorList>
    </citation>
    <scope>NUCLEOTIDE SEQUENCE</scope>
    <source>
        <strain evidence="2">CGMCC 1.15322</strain>
    </source>
</reference>
<reference evidence="2" key="1">
    <citation type="journal article" date="2014" name="Int. J. Syst. Evol. Microbiol.">
        <title>Complete genome sequence of Corynebacterium casei LMG S-19264T (=DSM 44701T), isolated from a smear-ripened cheese.</title>
        <authorList>
            <consortium name="US DOE Joint Genome Institute (JGI-PGF)"/>
            <person name="Walter F."/>
            <person name="Albersmeier A."/>
            <person name="Kalinowski J."/>
            <person name="Ruckert C."/>
        </authorList>
    </citation>
    <scope>NUCLEOTIDE SEQUENCE</scope>
    <source>
        <strain evidence="2">CGMCC 1.15322</strain>
    </source>
</reference>
<proteinExistence type="predicted"/>
<organism evidence="2 3">
    <name type="scientific">Polaromonas eurypsychrophila</name>
    <dbReference type="NCBI Taxonomy" id="1614635"/>
    <lineage>
        <taxon>Bacteria</taxon>
        <taxon>Pseudomonadati</taxon>
        <taxon>Pseudomonadota</taxon>
        <taxon>Betaproteobacteria</taxon>
        <taxon>Burkholderiales</taxon>
        <taxon>Comamonadaceae</taxon>
        <taxon>Polaromonas</taxon>
    </lineage>
</organism>
<dbReference type="EMBL" id="BMIG01000002">
    <property type="protein sequence ID" value="GGA89939.1"/>
    <property type="molecule type" value="Genomic_DNA"/>
</dbReference>
<keyword evidence="1" id="KW-0812">Transmembrane</keyword>
<dbReference type="AlphaFoldDB" id="A0A916WE61"/>
<gene>
    <name evidence="2" type="ORF">GCM10011496_08460</name>
</gene>